<organism evidence="2 3">
    <name type="scientific">Emiliania huxleyi (strain CCMP1516)</name>
    <dbReference type="NCBI Taxonomy" id="280463"/>
    <lineage>
        <taxon>Eukaryota</taxon>
        <taxon>Haptista</taxon>
        <taxon>Haptophyta</taxon>
        <taxon>Prymnesiophyceae</taxon>
        <taxon>Isochrysidales</taxon>
        <taxon>Noelaerhabdaceae</taxon>
        <taxon>Emiliania</taxon>
    </lineage>
</organism>
<feature type="transmembrane region" description="Helical" evidence="1">
    <location>
        <begin position="23"/>
        <end position="43"/>
    </location>
</feature>
<sequence>VFIVLHELLPTAHRYLPDRSGKVTAYTFAGMAFMALSIVLLELGEGHEH</sequence>
<dbReference type="GeneID" id="17266800"/>
<dbReference type="AlphaFoldDB" id="A0A0D3JCN3"/>
<keyword evidence="3" id="KW-1185">Reference proteome</keyword>
<reference evidence="2" key="2">
    <citation type="submission" date="2024-10" db="UniProtKB">
        <authorList>
            <consortium name="EnsemblProtists"/>
        </authorList>
    </citation>
    <scope>IDENTIFICATION</scope>
</reference>
<evidence type="ECO:0000256" key="1">
    <source>
        <dbReference type="SAM" id="Phobius"/>
    </source>
</evidence>
<proteinExistence type="predicted"/>
<evidence type="ECO:0008006" key="4">
    <source>
        <dbReference type="Google" id="ProtNLM"/>
    </source>
</evidence>
<accession>A0A0D3JCN3</accession>
<dbReference type="RefSeq" id="XP_005773697.1">
    <property type="nucleotide sequence ID" value="XM_005773640.1"/>
</dbReference>
<keyword evidence="1" id="KW-0812">Transmembrane</keyword>
<dbReference type="KEGG" id="ehx:EMIHUDRAFT_241460"/>
<keyword evidence="1" id="KW-0472">Membrane</keyword>
<dbReference type="EnsemblProtists" id="EOD21268">
    <property type="protein sequence ID" value="EOD21268"/>
    <property type="gene ID" value="EMIHUDRAFT_241460"/>
</dbReference>
<dbReference type="Proteomes" id="UP000013827">
    <property type="component" value="Unassembled WGS sequence"/>
</dbReference>
<evidence type="ECO:0000313" key="3">
    <source>
        <dbReference type="Proteomes" id="UP000013827"/>
    </source>
</evidence>
<reference evidence="3" key="1">
    <citation type="journal article" date="2013" name="Nature">
        <title>Pan genome of the phytoplankton Emiliania underpins its global distribution.</title>
        <authorList>
            <person name="Read B.A."/>
            <person name="Kegel J."/>
            <person name="Klute M.J."/>
            <person name="Kuo A."/>
            <person name="Lefebvre S.C."/>
            <person name="Maumus F."/>
            <person name="Mayer C."/>
            <person name="Miller J."/>
            <person name="Monier A."/>
            <person name="Salamov A."/>
            <person name="Young J."/>
            <person name="Aguilar M."/>
            <person name="Claverie J.M."/>
            <person name="Frickenhaus S."/>
            <person name="Gonzalez K."/>
            <person name="Herman E.K."/>
            <person name="Lin Y.C."/>
            <person name="Napier J."/>
            <person name="Ogata H."/>
            <person name="Sarno A.F."/>
            <person name="Shmutz J."/>
            <person name="Schroeder D."/>
            <person name="de Vargas C."/>
            <person name="Verret F."/>
            <person name="von Dassow P."/>
            <person name="Valentin K."/>
            <person name="Van de Peer Y."/>
            <person name="Wheeler G."/>
            <person name="Dacks J.B."/>
            <person name="Delwiche C.F."/>
            <person name="Dyhrman S.T."/>
            <person name="Glockner G."/>
            <person name="John U."/>
            <person name="Richards T."/>
            <person name="Worden A.Z."/>
            <person name="Zhang X."/>
            <person name="Grigoriev I.V."/>
            <person name="Allen A.E."/>
            <person name="Bidle K."/>
            <person name="Borodovsky M."/>
            <person name="Bowler C."/>
            <person name="Brownlee C."/>
            <person name="Cock J.M."/>
            <person name="Elias M."/>
            <person name="Gladyshev V.N."/>
            <person name="Groth M."/>
            <person name="Guda C."/>
            <person name="Hadaegh A."/>
            <person name="Iglesias-Rodriguez M.D."/>
            <person name="Jenkins J."/>
            <person name="Jones B.M."/>
            <person name="Lawson T."/>
            <person name="Leese F."/>
            <person name="Lindquist E."/>
            <person name="Lobanov A."/>
            <person name="Lomsadze A."/>
            <person name="Malik S.B."/>
            <person name="Marsh M.E."/>
            <person name="Mackinder L."/>
            <person name="Mock T."/>
            <person name="Mueller-Roeber B."/>
            <person name="Pagarete A."/>
            <person name="Parker M."/>
            <person name="Probert I."/>
            <person name="Quesneville H."/>
            <person name="Raines C."/>
            <person name="Rensing S.A."/>
            <person name="Riano-Pachon D.M."/>
            <person name="Richier S."/>
            <person name="Rokitta S."/>
            <person name="Shiraiwa Y."/>
            <person name="Soanes D.M."/>
            <person name="van der Giezen M."/>
            <person name="Wahlund T.M."/>
            <person name="Williams B."/>
            <person name="Wilson W."/>
            <person name="Wolfe G."/>
            <person name="Wurch L.L."/>
        </authorList>
    </citation>
    <scope>NUCLEOTIDE SEQUENCE</scope>
</reference>
<keyword evidence="1" id="KW-1133">Transmembrane helix</keyword>
<protein>
    <recommendedName>
        <fullName evidence="4">ZIP family metal transporter</fullName>
    </recommendedName>
</protein>
<name>A0A0D3JCN3_EMIH1</name>
<dbReference type="HOGENOM" id="CLU_3147739_0_0_1"/>
<evidence type="ECO:0000313" key="2">
    <source>
        <dbReference type="EnsemblProtists" id="EOD21268"/>
    </source>
</evidence>